<sequence>MPHSSSGYAQSAHARRLTAFSEGQDALHREAKHTTYQDGIQVNDIFWTAPALLKLTDSVRASLVEHKCMGPREGVLLAILNALLGMEAHGAAELLIGIDAVRDARLDKLIEDLVDPYNQPAPPIPVNLVAARTAASSLQRQWTRRFREITEEAAQMPSEMEGTKQFTPGQWWLNIVCAHRDGIVGNTAPIPTKGQYGITVLPLLSGRERRLRDGHTVYQRESFSASDMHVSLMTQVGQQIRILRGCQLRSALAPIAGLRYDGLYKIVQYGQKLDEDTEIYRLALVLERVPEQMPLEELRTIPKPSQLDDWKVYESFEADRLKSLRSHENFLAWKNRKMRDKLEYEQWLVSVGLKIGYQHFQTPSTHEKFKQGQTMRQGRRSALSLSSLVVSTTHNVTKSTESIMGKKTNEKKPADKKGQGSKDAGAKEEKKVKAAQQINVRHILCEKHSKKEEALQKIRDGAKFDEVAREYSEDKGRQGGALGWKAKGTLKAEFEAVAYTLEPSTTSNPKIGEAKTGFGYHIIMVEGRK</sequence>
<evidence type="ECO:0000256" key="4">
    <source>
        <dbReference type="ARBA" id="ARBA00023110"/>
    </source>
</evidence>
<comment type="similarity">
    <text evidence="2">Belongs to the PpiC/parvulin rotamase family. PIN4 subfamily.</text>
</comment>
<evidence type="ECO:0000256" key="8">
    <source>
        <dbReference type="SAM" id="MobiDB-lite"/>
    </source>
</evidence>
<dbReference type="EC" id="5.2.1.8" evidence="3"/>
<dbReference type="InterPro" id="IPR036987">
    <property type="entry name" value="SRA-YDG_sf"/>
</dbReference>
<evidence type="ECO:0000313" key="10">
    <source>
        <dbReference type="EMBL" id="ELQ41920.1"/>
    </source>
</evidence>
<organism evidence="10">
    <name type="scientific">Pyricularia oryzae (strain Y34)</name>
    <name type="common">Rice blast fungus</name>
    <name type="synonym">Magnaporthe oryzae</name>
    <dbReference type="NCBI Taxonomy" id="1143189"/>
    <lineage>
        <taxon>Eukaryota</taxon>
        <taxon>Fungi</taxon>
        <taxon>Dikarya</taxon>
        <taxon>Ascomycota</taxon>
        <taxon>Pezizomycotina</taxon>
        <taxon>Sordariomycetes</taxon>
        <taxon>Sordariomycetidae</taxon>
        <taxon>Magnaporthales</taxon>
        <taxon>Pyriculariaceae</taxon>
        <taxon>Pyricularia</taxon>
    </lineage>
</organism>
<dbReference type="PANTHER" id="PTHR45995">
    <property type="match status" value="1"/>
</dbReference>
<evidence type="ECO:0000256" key="5">
    <source>
        <dbReference type="ARBA" id="ARBA00023235"/>
    </source>
</evidence>
<dbReference type="InterPro" id="IPR046357">
    <property type="entry name" value="PPIase_dom_sf"/>
</dbReference>
<protein>
    <recommendedName>
        <fullName evidence="3">peptidylprolyl isomerase</fullName>
        <ecNumber evidence="3">5.2.1.8</ecNumber>
    </recommendedName>
    <alternativeName>
        <fullName evidence="6">Parvulin-14</fullName>
    </alternativeName>
</protein>
<evidence type="ECO:0000256" key="1">
    <source>
        <dbReference type="ARBA" id="ARBA00000971"/>
    </source>
</evidence>
<name>A0AA97P4P3_PYRO3</name>
<dbReference type="Proteomes" id="UP000011086">
    <property type="component" value="Unassembled WGS sequence"/>
</dbReference>
<evidence type="ECO:0000256" key="3">
    <source>
        <dbReference type="ARBA" id="ARBA00013194"/>
    </source>
</evidence>
<accession>A0AA97P4P3</accession>
<feature type="compositionally biased region" description="Basic and acidic residues" evidence="8">
    <location>
        <begin position="407"/>
        <end position="432"/>
    </location>
</feature>
<dbReference type="EMBL" id="JH793553">
    <property type="protein sequence ID" value="ELQ41920.1"/>
    <property type="molecule type" value="Genomic_DNA"/>
</dbReference>
<gene>
    <name evidence="10" type="ORF">OOU_Y34scaffold00247g54</name>
</gene>
<keyword evidence="4 7" id="KW-0697">Rotamase</keyword>
<evidence type="ECO:0000256" key="6">
    <source>
        <dbReference type="ARBA" id="ARBA00030737"/>
    </source>
</evidence>
<dbReference type="InterPro" id="IPR000297">
    <property type="entry name" value="PPIase_PpiC"/>
</dbReference>
<dbReference type="Gene3D" id="3.10.50.40">
    <property type="match status" value="1"/>
</dbReference>
<dbReference type="SUPFAM" id="SSF88697">
    <property type="entry name" value="PUA domain-like"/>
    <property type="match status" value="1"/>
</dbReference>
<dbReference type="AlphaFoldDB" id="A0AA97P4P3"/>
<feature type="domain" description="PpiC" evidence="9">
    <location>
        <begin position="435"/>
        <end position="527"/>
    </location>
</feature>
<dbReference type="Gene3D" id="2.30.280.10">
    <property type="entry name" value="SRA-YDG"/>
    <property type="match status" value="1"/>
</dbReference>
<dbReference type="GO" id="GO:0003755">
    <property type="term" value="F:peptidyl-prolyl cis-trans isomerase activity"/>
    <property type="evidence" value="ECO:0007669"/>
    <property type="project" value="UniProtKB-KW"/>
</dbReference>
<dbReference type="GO" id="GO:0006364">
    <property type="term" value="P:rRNA processing"/>
    <property type="evidence" value="ECO:0007669"/>
    <property type="project" value="InterPro"/>
</dbReference>
<comment type="catalytic activity">
    <reaction evidence="1">
        <text>[protein]-peptidylproline (omega=180) = [protein]-peptidylproline (omega=0)</text>
        <dbReference type="Rhea" id="RHEA:16237"/>
        <dbReference type="Rhea" id="RHEA-COMP:10747"/>
        <dbReference type="Rhea" id="RHEA-COMP:10748"/>
        <dbReference type="ChEBI" id="CHEBI:83833"/>
        <dbReference type="ChEBI" id="CHEBI:83834"/>
        <dbReference type="EC" id="5.2.1.8"/>
    </reaction>
</comment>
<evidence type="ECO:0000256" key="2">
    <source>
        <dbReference type="ARBA" id="ARBA00010242"/>
    </source>
</evidence>
<keyword evidence="5 7" id="KW-0413">Isomerase</keyword>
<dbReference type="InterPro" id="IPR043323">
    <property type="entry name" value="PIN4"/>
</dbReference>
<dbReference type="PROSITE" id="PS50198">
    <property type="entry name" value="PPIC_PPIASE_2"/>
    <property type="match status" value="1"/>
</dbReference>
<dbReference type="GO" id="GO:0003677">
    <property type="term" value="F:DNA binding"/>
    <property type="evidence" value="ECO:0007669"/>
    <property type="project" value="InterPro"/>
</dbReference>
<evidence type="ECO:0000256" key="7">
    <source>
        <dbReference type="PROSITE-ProRule" id="PRU00278"/>
    </source>
</evidence>
<proteinExistence type="inferred from homology"/>
<evidence type="ECO:0000259" key="9">
    <source>
        <dbReference type="PROSITE" id="PS50198"/>
    </source>
</evidence>
<reference evidence="10" key="1">
    <citation type="journal article" date="2012" name="PLoS Genet.">
        <title>Comparative analysis of the genomes of two field isolates of the rice blast fungus Magnaporthe oryzae.</title>
        <authorList>
            <person name="Xue M."/>
            <person name="Yang J."/>
            <person name="Li Z."/>
            <person name="Hu S."/>
            <person name="Yao N."/>
            <person name="Dean R.A."/>
            <person name="Zhao W."/>
            <person name="Shen M."/>
            <person name="Zhang H."/>
            <person name="Li C."/>
            <person name="Liu L."/>
            <person name="Cao L."/>
            <person name="Xu X."/>
            <person name="Xing Y."/>
            <person name="Hsiang T."/>
            <person name="Zhang Z."/>
            <person name="Xu J.R."/>
            <person name="Peng Y.L."/>
        </authorList>
    </citation>
    <scope>NUCLEOTIDE SEQUENCE</scope>
    <source>
        <strain evidence="10">Y34</strain>
    </source>
</reference>
<dbReference type="InterPro" id="IPR015947">
    <property type="entry name" value="PUA-like_sf"/>
</dbReference>
<dbReference type="SUPFAM" id="SSF54534">
    <property type="entry name" value="FKBP-like"/>
    <property type="match status" value="1"/>
</dbReference>
<dbReference type="Pfam" id="PF00639">
    <property type="entry name" value="Rotamase"/>
    <property type="match status" value="1"/>
</dbReference>
<feature type="region of interest" description="Disordered" evidence="8">
    <location>
        <begin position="396"/>
        <end position="432"/>
    </location>
</feature>